<comment type="caution">
    <text evidence="1">The sequence shown here is derived from an EMBL/GenBank/DDBJ whole genome shotgun (WGS) entry which is preliminary data.</text>
</comment>
<evidence type="ECO:0000313" key="1">
    <source>
        <dbReference type="EMBL" id="CCD28616.1"/>
    </source>
</evidence>
<accession>G2J776</accession>
<evidence type="ECO:0000313" key="2">
    <source>
        <dbReference type="Proteomes" id="UP000054051"/>
    </source>
</evidence>
<name>G2J776_9BURK</name>
<dbReference type="AlphaFoldDB" id="G2J776"/>
<gene>
    <name evidence="1" type="ORF">CAGGBEG34_100005</name>
</gene>
<dbReference type="EMBL" id="CAFB01000011">
    <property type="protein sequence ID" value="CCD28616.1"/>
    <property type="molecule type" value="Genomic_DNA"/>
</dbReference>
<dbReference type="eggNOG" id="ENOG5033NK3">
    <property type="taxonomic scope" value="Bacteria"/>
</dbReference>
<sequence>MFMNAMMGAAVISMNNARARKNANEWMAYAQRLERDIRVHKANRTGQKAIKDAALKELARLDPKNYLLIQENRSRIFDAAANPVLEGRAE</sequence>
<proteinExistence type="predicted"/>
<dbReference type="RefSeq" id="WP_006681930.1">
    <property type="nucleotide sequence ID" value="NZ_CAFB01000011.1"/>
</dbReference>
<dbReference type="Proteomes" id="UP000054051">
    <property type="component" value="Unassembled WGS sequence"/>
</dbReference>
<keyword evidence="2" id="KW-1185">Reference proteome</keyword>
<protein>
    <submittedName>
        <fullName evidence="1">Uncharacterized protein</fullName>
    </submittedName>
</protein>
<dbReference type="OrthoDB" id="9017980at2"/>
<organism evidence="1 2">
    <name type="scientific">Candidatus Glomeribacter gigasporarum BEG34</name>
    <dbReference type="NCBI Taxonomy" id="1070319"/>
    <lineage>
        <taxon>Bacteria</taxon>
        <taxon>Pseudomonadati</taxon>
        <taxon>Pseudomonadota</taxon>
        <taxon>Betaproteobacteria</taxon>
        <taxon>Burkholderiales</taxon>
        <taxon>Burkholderiaceae</taxon>
        <taxon>Candidatus Glomeribacter</taxon>
    </lineage>
</organism>
<reference evidence="1 2" key="1">
    <citation type="submission" date="2011-08" db="EMBL/GenBank/DDBJ databases">
        <title>The genome of the obligate endobacterium of an arbuscular mycorrhizal fungus reveals an interphylum network of nutritional interactions.</title>
        <authorList>
            <person name="Ghignone S."/>
            <person name="Salvioli A."/>
            <person name="Anca I."/>
            <person name="Lumini E."/>
            <person name="Ortu G."/>
            <person name="Petiti L."/>
            <person name="Cruveiller S."/>
            <person name="Bianciotto V."/>
            <person name="Piffanelli P."/>
            <person name="Lanfranco L."/>
            <person name="Bonfante P."/>
        </authorList>
    </citation>
    <scope>NUCLEOTIDE SEQUENCE [LARGE SCALE GENOMIC DNA]</scope>
    <source>
        <strain evidence="1 2">BEG34</strain>
    </source>
</reference>